<keyword evidence="9" id="KW-1185">Reference proteome</keyword>
<dbReference type="EMBL" id="CP035758">
    <property type="protein sequence ID" value="QBD80653.1"/>
    <property type="molecule type" value="Genomic_DNA"/>
</dbReference>
<accession>A0A4P6JYT7</accession>
<keyword evidence="4 6" id="KW-1133">Transmembrane helix</keyword>
<feature type="transmembrane region" description="Helical" evidence="6">
    <location>
        <begin position="377"/>
        <end position="400"/>
    </location>
</feature>
<feature type="transmembrane region" description="Helical" evidence="6">
    <location>
        <begin position="339"/>
        <end position="365"/>
    </location>
</feature>
<organism evidence="8 9">
    <name type="scientific">Ktedonosporobacter rubrisoli</name>
    <dbReference type="NCBI Taxonomy" id="2509675"/>
    <lineage>
        <taxon>Bacteria</taxon>
        <taxon>Bacillati</taxon>
        <taxon>Chloroflexota</taxon>
        <taxon>Ktedonobacteria</taxon>
        <taxon>Ktedonobacterales</taxon>
        <taxon>Ktedonosporobacteraceae</taxon>
        <taxon>Ktedonosporobacter</taxon>
    </lineage>
</organism>
<feature type="transmembrane region" description="Helical" evidence="6">
    <location>
        <begin position="104"/>
        <end position="124"/>
    </location>
</feature>
<keyword evidence="2" id="KW-1003">Cell membrane</keyword>
<evidence type="ECO:0000256" key="4">
    <source>
        <dbReference type="ARBA" id="ARBA00022989"/>
    </source>
</evidence>
<dbReference type="GO" id="GO:0022857">
    <property type="term" value="F:transmembrane transporter activity"/>
    <property type="evidence" value="ECO:0007669"/>
    <property type="project" value="InterPro"/>
</dbReference>
<dbReference type="InterPro" id="IPR001958">
    <property type="entry name" value="Tet-R_TetA/multi-R_MdtG-like"/>
</dbReference>
<feature type="transmembrane region" description="Helical" evidence="6">
    <location>
        <begin position="246"/>
        <end position="266"/>
    </location>
</feature>
<dbReference type="InterPro" id="IPR050189">
    <property type="entry name" value="MFS_Efflux_Transporters"/>
</dbReference>
<protein>
    <submittedName>
        <fullName evidence="8">MFS transporter</fullName>
    </submittedName>
</protein>
<evidence type="ECO:0000256" key="2">
    <source>
        <dbReference type="ARBA" id="ARBA00022475"/>
    </source>
</evidence>
<dbReference type="CDD" id="cd17325">
    <property type="entry name" value="MFS_MdtG_SLC18_like"/>
    <property type="match status" value="1"/>
</dbReference>
<name>A0A4P6JYT7_KTERU</name>
<feature type="transmembrane region" description="Helical" evidence="6">
    <location>
        <begin position="190"/>
        <end position="212"/>
    </location>
</feature>
<dbReference type="PRINTS" id="PR01035">
    <property type="entry name" value="TCRTETA"/>
</dbReference>
<feature type="transmembrane region" description="Helical" evidence="6">
    <location>
        <begin position="130"/>
        <end position="150"/>
    </location>
</feature>
<dbReference type="InterPro" id="IPR011701">
    <property type="entry name" value="MFS"/>
</dbReference>
<dbReference type="Gene3D" id="1.20.1250.20">
    <property type="entry name" value="MFS general substrate transporter like domains"/>
    <property type="match status" value="1"/>
</dbReference>
<dbReference type="AlphaFoldDB" id="A0A4P6JYT7"/>
<feature type="transmembrane region" description="Helical" evidence="6">
    <location>
        <begin position="80"/>
        <end position="97"/>
    </location>
</feature>
<feature type="domain" description="Major facilitator superfamily (MFS) profile" evidence="7">
    <location>
        <begin position="37"/>
        <end position="428"/>
    </location>
</feature>
<keyword evidence="5 6" id="KW-0472">Membrane</keyword>
<dbReference type="PANTHER" id="PTHR43124">
    <property type="entry name" value="PURINE EFFLUX PUMP PBUE"/>
    <property type="match status" value="1"/>
</dbReference>
<evidence type="ECO:0000256" key="3">
    <source>
        <dbReference type="ARBA" id="ARBA00022692"/>
    </source>
</evidence>
<evidence type="ECO:0000256" key="1">
    <source>
        <dbReference type="ARBA" id="ARBA00004651"/>
    </source>
</evidence>
<feature type="transmembrane region" description="Helical" evidence="6">
    <location>
        <begin position="406"/>
        <end position="424"/>
    </location>
</feature>
<feature type="transmembrane region" description="Helical" evidence="6">
    <location>
        <begin position="286"/>
        <end position="304"/>
    </location>
</feature>
<dbReference type="Pfam" id="PF07690">
    <property type="entry name" value="MFS_1"/>
    <property type="match status" value="1"/>
</dbReference>
<dbReference type="PROSITE" id="PS50850">
    <property type="entry name" value="MFS"/>
    <property type="match status" value="1"/>
</dbReference>
<keyword evidence="3 6" id="KW-0812">Transmembrane</keyword>
<reference evidence="8 9" key="1">
    <citation type="submission" date="2019-01" db="EMBL/GenBank/DDBJ databases">
        <title>Ktedonosporobacter rubrisoli SCAWS-G2.</title>
        <authorList>
            <person name="Huang Y."/>
            <person name="Yan B."/>
        </authorList>
    </citation>
    <scope>NUCLEOTIDE SEQUENCE [LARGE SCALE GENOMIC DNA]</scope>
    <source>
        <strain evidence="8 9">SCAWS-G2</strain>
    </source>
</reference>
<dbReference type="PANTHER" id="PTHR43124:SF3">
    <property type="entry name" value="CHLORAMPHENICOL EFFLUX PUMP RV0191"/>
    <property type="match status" value="1"/>
</dbReference>
<feature type="transmembrane region" description="Helical" evidence="6">
    <location>
        <begin position="316"/>
        <end position="333"/>
    </location>
</feature>
<dbReference type="GO" id="GO:0005886">
    <property type="term" value="C:plasma membrane"/>
    <property type="evidence" value="ECO:0007669"/>
    <property type="project" value="UniProtKB-SubCell"/>
</dbReference>
<proteinExistence type="predicted"/>
<evidence type="ECO:0000313" key="8">
    <source>
        <dbReference type="EMBL" id="QBD80653.1"/>
    </source>
</evidence>
<evidence type="ECO:0000256" key="5">
    <source>
        <dbReference type="ARBA" id="ARBA00023136"/>
    </source>
</evidence>
<evidence type="ECO:0000259" key="7">
    <source>
        <dbReference type="PROSITE" id="PS50850"/>
    </source>
</evidence>
<dbReference type="InterPro" id="IPR020846">
    <property type="entry name" value="MFS_dom"/>
</dbReference>
<dbReference type="OrthoDB" id="9793283at2"/>
<gene>
    <name evidence="8" type="ORF">EPA93_33650</name>
</gene>
<dbReference type="Gene3D" id="1.20.1720.10">
    <property type="entry name" value="Multidrug resistance protein D"/>
    <property type="match status" value="1"/>
</dbReference>
<comment type="subcellular location">
    <subcellularLocation>
        <location evidence="1">Cell membrane</location>
        <topology evidence="1">Multi-pass membrane protein</topology>
    </subcellularLocation>
</comment>
<dbReference type="InterPro" id="IPR036259">
    <property type="entry name" value="MFS_trans_sf"/>
</dbReference>
<dbReference type="RefSeq" id="WP_129891717.1">
    <property type="nucleotide sequence ID" value="NZ_CP035758.1"/>
</dbReference>
<evidence type="ECO:0000256" key="6">
    <source>
        <dbReference type="SAM" id="Phobius"/>
    </source>
</evidence>
<feature type="transmembrane region" description="Helical" evidence="6">
    <location>
        <begin position="37"/>
        <end position="60"/>
    </location>
</feature>
<dbReference type="Proteomes" id="UP000290365">
    <property type="component" value="Chromosome"/>
</dbReference>
<dbReference type="SUPFAM" id="SSF103473">
    <property type="entry name" value="MFS general substrate transporter"/>
    <property type="match status" value="1"/>
</dbReference>
<sequence>MKTAVQERDIVLDTMIDTIGAEANIAAPVKKERSVKLALSFMIGCVALLMTGFAIIIPVFPQRLQALGLGSETLALMEGAFGLGMFLFSTPMGTWAGRIGRKPILFLSLAGYIVTNLLLAFINIPLLFIPIRFVEGMLISGLMPVAMAMIGDTIPQERQGRWIGYITTADAVGLALGPGIGGFLGQTFGFSSPFLLTAGIALLASLLAIFLVPETLPEHVKLEARQAKANRIAGVQQKKEQGFVHLIWLFASFLLIDFGVIFTYPFVFPQYPFFFEKVLHYSPAQYGLIISTFGLAMAIFPLFLGRLSETMPKKPLIVVGSLLFGALNLFMFVTPVYGLLLVGSALTGLGSALITPAIGAIYLAATNDKNRGQVMGMRGSAISLAVMLGPLVQAAVGPWITPHITFAIGVALSLLMALVAFVLVKPVKSTANR</sequence>
<dbReference type="KEGG" id="kbs:EPA93_33650"/>
<feature type="transmembrane region" description="Helical" evidence="6">
    <location>
        <begin position="162"/>
        <end position="184"/>
    </location>
</feature>
<evidence type="ECO:0000313" key="9">
    <source>
        <dbReference type="Proteomes" id="UP000290365"/>
    </source>
</evidence>